<feature type="compositionally biased region" description="Basic and acidic residues" evidence="1">
    <location>
        <begin position="117"/>
        <end position="128"/>
    </location>
</feature>
<feature type="region of interest" description="Disordered" evidence="1">
    <location>
        <begin position="19"/>
        <end position="134"/>
    </location>
</feature>
<feature type="compositionally biased region" description="Basic and acidic residues" evidence="1">
    <location>
        <begin position="66"/>
        <end position="80"/>
    </location>
</feature>
<protein>
    <submittedName>
        <fullName evidence="2">Uncharacterized protein</fullName>
    </submittedName>
</protein>
<comment type="caution">
    <text evidence="2">The sequence shown here is derived from an EMBL/GenBank/DDBJ whole genome shotgun (WGS) entry which is preliminary data.</text>
</comment>
<evidence type="ECO:0000313" key="3">
    <source>
        <dbReference type="Proteomes" id="UP000604825"/>
    </source>
</evidence>
<keyword evidence="3" id="KW-1185">Reference proteome</keyword>
<name>A0A811PWK6_9POAL</name>
<sequence length="158" mass="16932">MRQHKQVPLRRLVQRIREEFGGGQEKIGISREESVVPGGEEEDERAGLGAAGPQRRPAAEAAAGDGGHRLSHEQQRERGATQRRGGIGAVHAVGPLLPAEPGRQTRRRGVAAAPTSEKGEKKTQGPREGKRRGLAHLLVAATAREQGAWRGAGKDERA</sequence>
<evidence type="ECO:0000256" key="1">
    <source>
        <dbReference type="SAM" id="MobiDB-lite"/>
    </source>
</evidence>
<organism evidence="2 3">
    <name type="scientific">Miscanthus lutarioriparius</name>
    <dbReference type="NCBI Taxonomy" id="422564"/>
    <lineage>
        <taxon>Eukaryota</taxon>
        <taxon>Viridiplantae</taxon>
        <taxon>Streptophyta</taxon>
        <taxon>Embryophyta</taxon>
        <taxon>Tracheophyta</taxon>
        <taxon>Spermatophyta</taxon>
        <taxon>Magnoliopsida</taxon>
        <taxon>Liliopsida</taxon>
        <taxon>Poales</taxon>
        <taxon>Poaceae</taxon>
        <taxon>PACMAD clade</taxon>
        <taxon>Panicoideae</taxon>
        <taxon>Andropogonodae</taxon>
        <taxon>Andropogoneae</taxon>
        <taxon>Saccharinae</taxon>
        <taxon>Miscanthus</taxon>
    </lineage>
</organism>
<evidence type="ECO:0000313" key="2">
    <source>
        <dbReference type="EMBL" id="CAD6250275.1"/>
    </source>
</evidence>
<dbReference type="EMBL" id="CAJGYO010000008">
    <property type="protein sequence ID" value="CAD6250275.1"/>
    <property type="molecule type" value="Genomic_DNA"/>
</dbReference>
<dbReference type="Proteomes" id="UP000604825">
    <property type="component" value="Unassembled WGS sequence"/>
</dbReference>
<dbReference type="AlphaFoldDB" id="A0A811PWK6"/>
<accession>A0A811PWK6</accession>
<reference evidence="2" key="1">
    <citation type="submission" date="2020-10" db="EMBL/GenBank/DDBJ databases">
        <authorList>
            <person name="Han B."/>
            <person name="Lu T."/>
            <person name="Zhao Q."/>
            <person name="Huang X."/>
            <person name="Zhao Y."/>
        </authorList>
    </citation>
    <scope>NUCLEOTIDE SEQUENCE</scope>
</reference>
<gene>
    <name evidence="2" type="ORF">NCGR_LOCUS34069</name>
</gene>
<proteinExistence type="predicted"/>